<keyword evidence="3 5" id="KW-1133">Transmembrane helix</keyword>
<feature type="transmembrane region" description="Helical" evidence="5">
    <location>
        <begin position="104"/>
        <end position="122"/>
    </location>
</feature>
<feature type="transmembrane region" description="Helical" evidence="5">
    <location>
        <begin position="40"/>
        <end position="60"/>
    </location>
</feature>
<feature type="transmembrane region" description="Helical" evidence="5">
    <location>
        <begin position="72"/>
        <end position="92"/>
    </location>
</feature>
<dbReference type="EMBL" id="FWYD01000001">
    <property type="protein sequence ID" value="SMC46158.1"/>
    <property type="molecule type" value="Genomic_DNA"/>
</dbReference>
<feature type="domain" description="EamA" evidence="6">
    <location>
        <begin position="160"/>
        <end position="291"/>
    </location>
</feature>
<evidence type="ECO:0000313" key="7">
    <source>
        <dbReference type="EMBL" id="SMC46158.1"/>
    </source>
</evidence>
<feature type="domain" description="EamA" evidence="6">
    <location>
        <begin position="18"/>
        <end position="143"/>
    </location>
</feature>
<feature type="transmembrane region" description="Helical" evidence="5">
    <location>
        <begin position="157"/>
        <end position="177"/>
    </location>
</feature>
<dbReference type="InterPro" id="IPR000620">
    <property type="entry name" value="EamA_dom"/>
</dbReference>
<feature type="transmembrane region" description="Helical" evidence="5">
    <location>
        <begin position="12"/>
        <end position="34"/>
    </location>
</feature>
<reference evidence="7 8" key="1">
    <citation type="submission" date="2017-04" db="EMBL/GenBank/DDBJ databases">
        <authorList>
            <person name="Afonso C.L."/>
            <person name="Miller P.J."/>
            <person name="Scott M.A."/>
            <person name="Spackman E."/>
            <person name="Goraichik I."/>
            <person name="Dimitrov K.M."/>
            <person name="Suarez D.L."/>
            <person name="Swayne D.E."/>
        </authorList>
    </citation>
    <scope>NUCLEOTIDE SEQUENCE [LARGE SCALE GENOMIC DNA]</scope>
    <source>
        <strain evidence="7 8">CGMCC 1.12644</strain>
    </source>
</reference>
<keyword evidence="2 5" id="KW-0812">Transmembrane</keyword>
<evidence type="ECO:0000256" key="1">
    <source>
        <dbReference type="ARBA" id="ARBA00004141"/>
    </source>
</evidence>
<feature type="transmembrane region" description="Helical" evidence="5">
    <location>
        <begin position="184"/>
        <end position="206"/>
    </location>
</feature>
<dbReference type="Proteomes" id="UP000192330">
    <property type="component" value="Unassembled WGS sequence"/>
</dbReference>
<evidence type="ECO:0000256" key="2">
    <source>
        <dbReference type="ARBA" id="ARBA00022692"/>
    </source>
</evidence>
<dbReference type="GO" id="GO:0016020">
    <property type="term" value="C:membrane"/>
    <property type="evidence" value="ECO:0007669"/>
    <property type="project" value="UniProtKB-SubCell"/>
</dbReference>
<dbReference type="Pfam" id="PF00892">
    <property type="entry name" value="EamA"/>
    <property type="match status" value="2"/>
</dbReference>
<feature type="transmembrane region" description="Helical" evidence="5">
    <location>
        <begin position="276"/>
        <end position="297"/>
    </location>
</feature>
<keyword evidence="4 5" id="KW-0472">Membrane</keyword>
<evidence type="ECO:0000256" key="5">
    <source>
        <dbReference type="SAM" id="Phobius"/>
    </source>
</evidence>
<dbReference type="OrthoDB" id="9810556at2"/>
<name>A0A1W1ZDP4_9RHOB</name>
<dbReference type="InterPro" id="IPR050638">
    <property type="entry name" value="AA-Vitamin_Transporters"/>
</dbReference>
<dbReference type="SUPFAM" id="SSF103481">
    <property type="entry name" value="Multidrug resistance efflux transporter EmrE"/>
    <property type="match status" value="2"/>
</dbReference>
<dbReference type="PANTHER" id="PTHR32322">
    <property type="entry name" value="INNER MEMBRANE TRANSPORTER"/>
    <property type="match status" value="1"/>
</dbReference>
<dbReference type="InterPro" id="IPR037185">
    <property type="entry name" value="EmrE-like"/>
</dbReference>
<feature type="transmembrane region" description="Helical" evidence="5">
    <location>
        <begin position="131"/>
        <end position="151"/>
    </location>
</feature>
<evidence type="ECO:0000313" key="8">
    <source>
        <dbReference type="Proteomes" id="UP000192330"/>
    </source>
</evidence>
<dbReference type="PANTHER" id="PTHR32322:SF9">
    <property type="entry name" value="AMINO-ACID METABOLITE EFFLUX PUMP-RELATED"/>
    <property type="match status" value="1"/>
</dbReference>
<dbReference type="STRING" id="1387277.SAMN06295998_101457"/>
<feature type="transmembrane region" description="Helical" evidence="5">
    <location>
        <begin position="251"/>
        <end position="270"/>
    </location>
</feature>
<protein>
    <submittedName>
        <fullName evidence="7">Permease of the drug/metabolite transporter (DMT) superfamily</fullName>
    </submittedName>
</protein>
<evidence type="ECO:0000256" key="3">
    <source>
        <dbReference type="ARBA" id="ARBA00022989"/>
    </source>
</evidence>
<keyword evidence="8" id="KW-1185">Reference proteome</keyword>
<evidence type="ECO:0000256" key="4">
    <source>
        <dbReference type="ARBA" id="ARBA00023136"/>
    </source>
</evidence>
<comment type="subcellular location">
    <subcellularLocation>
        <location evidence="1">Membrane</location>
        <topology evidence="1">Multi-pass membrane protein</topology>
    </subcellularLocation>
</comment>
<evidence type="ECO:0000259" key="6">
    <source>
        <dbReference type="Pfam" id="PF00892"/>
    </source>
</evidence>
<feature type="transmembrane region" description="Helical" evidence="5">
    <location>
        <begin position="218"/>
        <end position="239"/>
    </location>
</feature>
<dbReference type="AlphaFoldDB" id="A0A1W1ZDP4"/>
<proteinExistence type="predicted"/>
<accession>A0A1W1ZDP4</accession>
<organism evidence="7 8">
    <name type="scientific">Primorskyibacter flagellatus</name>
    <dbReference type="NCBI Taxonomy" id="1387277"/>
    <lineage>
        <taxon>Bacteria</taxon>
        <taxon>Pseudomonadati</taxon>
        <taxon>Pseudomonadota</taxon>
        <taxon>Alphaproteobacteria</taxon>
        <taxon>Rhodobacterales</taxon>
        <taxon>Roseobacteraceae</taxon>
        <taxon>Primorskyibacter</taxon>
    </lineage>
</organism>
<sequence>MSMQQKSVSSRAWAELSLLALLWGGSFLSIRIALDEIGPLTAVLHRTGWAMILLWGVVRLRRLPVPRAVSTWGAFLVMGCLNNVIPFGLMAWGQLHISSGLTSIFNATTAIFGVLVAAIFFADERLSPRKLAGVALGFAGVVTAIGIENLSQLNLRSLAQLAVLGGTLFYALGGVWARKYLGGLHPVVAAAGMLTGSTLVMIPLVLHFEGVPTLALELGTWLAIGYFAVAATAFAYLLYYRVLAMAGSGNLMLVTLMIPPVAITLGTLLRDETLAPQAYAGFGLLALGLVVLDGRLLPGRSRKRRSV</sequence>
<gene>
    <name evidence="7" type="ORF">SAMN06295998_101457</name>
</gene>
<dbReference type="RefSeq" id="WP_084350165.1">
    <property type="nucleotide sequence ID" value="NZ_FWYD01000001.1"/>
</dbReference>